<feature type="domain" description="UvrD-like helicase ATP-binding" evidence="17">
    <location>
        <begin position="1"/>
        <end position="464"/>
    </location>
</feature>
<keyword evidence="8 15" id="KW-0067">ATP-binding</keyword>
<dbReference type="InterPro" id="IPR014016">
    <property type="entry name" value="UvrD-like_ATP-bd"/>
</dbReference>
<gene>
    <name evidence="15" type="primary">recB</name>
    <name evidence="19" type="ORF">PC_RS00040</name>
</gene>
<dbReference type="InterPro" id="IPR011335">
    <property type="entry name" value="Restrct_endonuc-II-like"/>
</dbReference>
<comment type="catalytic activity">
    <reaction evidence="14 15">
        <text>ATP + H2O = ADP + phosphate + H(+)</text>
        <dbReference type="Rhea" id="RHEA:13065"/>
        <dbReference type="ChEBI" id="CHEBI:15377"/>
        <dbReference type="ChEBI" id="CHEBI:15378"/>
        <dbReference type="ChEBI" id="CHEBI:30616"/>
        <dbReference type="ChEBI" id="CHEBI:43474"/>
        <dbReference type="ChEBI" id="CHEBI:456216"/>
        <dbReference type="EC" id="5.6.2.4"/>
    </reaction>
</comment>
<evidence type="ECO:0000256" key="15">
    <source>
        <dbReference type="HAMAP-Rule" id="MF_01485"/>
    </source>
</evidence>
<keyword evidence="6 15" id="KW-0347">Helicase</keyword>
<keyword evidence="5 15" id="KW-0378">Hydrolase</keyword>
<comment type="subunit">
    <text evidence="15">Heterotrimer of RecB, RecC and RecD. All subunits contribute to DNA-binding. Interacts with RecA.</text>
</comment>
<organism evidence="19 20">
    <name type="scientific">Protochlamydia amoebophila (strain UWE25)</name>
    <dbReference type="NCBI Taxonomy" id="264201"/>
    <lineage>
        <taxon>Bacteria</taxon>
        <taxon>Pseudomonadati</taxon>
        <taxon>Chlamydiota</taxon>
        <taxon>Chlamydiia</taxon>
        <taxon>Parachlamydiales</taxon>
        <taxon>Parachlamydiaceae</taxon>
        <taxon>Candidatus Protochlamydia</taxon>
    </lineage>
</organism>
<feature type="binding site" evidence="15">
    <location>
        <position position="1080"/>
    </location>
    <ligand>
        <name>Mg(2+)</name>
        <dbReference type="ChEBI" id="CHEBI:18420"/>
    </ligand>
</feature>
<reference evidence="19 20" key="1">
    <citation type="journal article" date="2004" name="Science">
        <title>Illuminating the evolutionary history of chlamydiae.</title>
        <authorList>
            <person name="Horn M."/>
            <person name="Collingro A."/>
            <person name="Schmitz-Esser S."/>
            <person name="Beier C.L."/>
            <person name="Purkhold U."/>
            <person name="Fartmann B."/>
            <person name="Brandt P."/>
            <person name="Nyakatura G.J."/>
            <person name="Droege M."/>
            <person name="Frishman D."/>
            <person name="Rattei T."/>
            <person name="Mewes H."/>
            <person name="Wagner M."/>
        </authorList>
    </citation>
    <scope>NUCLEOTIDE SEQUENCE [LARGE SCALE GENOMIC DNA]</scope>
    <source>
        <strain evidence="19 20">UWE25</strain>
    </source>
</reference>
<dbReference type="EMBL" id="BX908798">
    <property type="protein sequence ID" value="SPJ31550.1"/>
    <property type="molecule type" value="Genomic_DNA"/>
</dbReference>
<evidence type="ECO:0000313" key="19">
    <source>
        <dbReference type="EMBL" id="SPJ31550.1"/>
    </source>
</evidence>
<evidence type="ECO:0000256" key="13">
    <source>
        <dbReference type="ARBA" id="ARBA00034617"/>
    </source>
</evidence>
<dbReference type="GO" id="GO:0005829">
    <property type="term" value="C:cytosol"/>
    <property type="evidence" value="ECO:0007669"/>
    <property type="project" value="TreeGrafter"/>
</dbReference>
<keyword evidence="20" id="KW-1185">Reference proteome</keyword>
<comment type="catalytic activity">
    <reaction evidence="15">
        <text>Exonucleolytic cleavage (in the presence of ATP) in either 5'- to 3'- or 3'- to 5'-direction to yield 5'-phosphooligonucleotides.</text>
        <dbReference type="EC" id="3.1.11.5"/>
    </reaction>
</comment>
<dbReference type="OrthoDB" id="9810135at2"/>
<evidence type="ECO:0000256" key="3">
    <source>
        <dbReference type="ARBA" id="ARBA00022741"/>
    </source>
</evidence>
<evidence type="ECO:0000256" key="10">
    <source>
        <dbReference type="ARBA" id="ARBA00023125"/>
    </source>
</evidence>
<comment type="domain">
    <text evidence="15">The C-terminal domain has nuclease activity and interacts with RecD. It interacts with RecA, facilitating its loading onto ssDNA.</text>
</comment>
<proteinExistence type="inferred from homology"/>
<dbReference type="PROSITE" id="PS51217">
    <property type="entry name" value="UVRD_HELICASE_CTER"/>
    <property type="match status" value="1"/>
</dbReference>
<feature type="region of interest" description="Nuclease activity, interacts with RecD and RecA" evidence="15">
    <location>
        <begin position="921"/>
        <end position="1171"/>
    </location>
</feature>
<evidence type="ECO:0000256" key="6">
    <source>
        <dbReference type="ARBA" id="ARBA00022806"/>
    </source>
</evidence>
<evidence type="ECO:0000256" key="9">
    <source>
        <dbReference type="ARBA" id="ARBA00022842"/>
    </source>
</evidence>
<keyword evidence="12 15" id="KW-0413">Isomerase</keyword>
<feature type="binding site" evidence="15">
    <location>
        <position position="1067"/>
    </location>
    <ligand>
        <name>Mg(2+)</name>
        <dbReference type="ChEBI" id="CHEBI:18420"/>
    </ligand>
</feature>
<dbReference type="InterPro" id="IPR011604">
    <property type="entry name" value="PDDEXK-like_dom_sf"/>
</dbReference>
<dbReference type="GO" id="GO:0009338">
    <property type="term" value="C:exodeoxyribonuclease V complex"/>
    <property type="evidence" value="ECO:0007669"/>
    <property type="project" value="TreeGrafter"/>
</dbReference>
<dbReference type="PROSITE" id="PS51198">
    <property type="entry name" value="UVRD_HELICASE_ATP_BIND"/>
    <property type="match status" value="1"/>
</dbReference>
<evidence type="ECO:0000313" key="20">
    <source>
        <dbReference type="Proteomes" id="UP000000529"/>
    </source>
</evidence>
<dbReference type="Pfam" id="PF13361">
    <property type="entry name" value="UvrD_C"/>
    <property type="match status" value="2"/>
</dbReference>
<evidence type="ECO:0000256" key="16">
    <source>
        <dbReference type="PROSITE-ProRule" id="PRU00560"/>
    </source>
</evidence>
<dbReference type="PANTHER" id="PTHR11070">
    <property type="entry name" value="UVRD / RECB / PCRA DNA HELICASE FAMILY MEMBER"/>
    <property type="match status" value="1"/>
</dbReference>
<dbReference type="Pfam" id="PF00580">
    <property type="entry name" value="UvrD-helicase"/>
    <property type="match status" value="1"/>
</dbReference>
<dbReference type="Gene3D" id="3.90.320.10">
    <property type="match status" value="1"/>
</dbReference>
<evidence type="ECO:0000256" key="11">
    <source>
        <dbReference type="ARBA" id="ARBA00023204"/>
    </source>
</evidence>
<dbReference type="GO" id="GO:0000724">
    <property type="term" value="P:double-strand break repair via homologous recombination"/>
    <property type="evidence" value="ECO:0007669"/>
    <property type="project" value="UniProtKB-UniRule"/>
</dbReference>
<feature type="binding site" evidence="16">
    <location>
        <begin position="21"/>
        <end position="28"/>
    </location>
    <ligand>
        <name>ATP</name>
        <dbReference type="ChEBI" id="CHEBI:30616"/>
    </ligand>
</feature>
<evidence type="ECO:0000259" key="18">
    <source>
        <dbReference type="PROSITE" id="PS51217"/>
    </source>
</evidence>
<feature type="binding site" evidence="15">
    <location>
        <position position="967"/>
    </location>
    <ligand>
        <name>Mg(2+)</name>
        <dbReference type="ChEBI" id="CHEBI:18420"/>
    </ligand>
</feature>
<dbReference type="Gene3D" id="3.40.50.300">
    <property type="entry name" value="P-loop containing nucleotide triphosphate hydrolases"/>
    <property type="match status" value="3"/>
</dbReference>
<dbReference type="GO" id="GO:0005524">
    <property type="term" value="F:ATP binding"/>
    <property type="evidence" value="ECO:0007669"/>
    <property type="project" value="UniProtKB-UniRule"/>
</dbReference>
<evidence type="ECO:0000256" key="8">
    <source>
        <dbReference type="ARBA" id="ARBA00022840"/>
    </source>
</evidence>
<dbReference type="GO" id="GO:0003677">
    <property type="term" value="F:DNA binding"/>
    <property type="evidence" value="ECO:0007669"/>
    <property type="project" value="UniProtKB-UniRule"/>
</dbReference>
<dbReference type="GO" id="GO:0008854">
    <property type="term" value="F:exodeoxyribonuclease V activity"/>
    <property type="evidence" value="ECO:0007669"/>
    <property type="project" value="UniProtKB-EC"/>
</dbReference>
<dbReference type="EC" id="3.1.11.5" evidence="15"/>
<evidence type="ECO:0000256" key="4">
    <source>
        <dbReference type="ARBA" id="ARBA00022763"/>
    </source>
</evidence>
<dbReference type="CDD" id="cd22352">
    <property type="entry name" value="RecB_C-like"/>
    <property type="match status" value="1"/>
</dbReference>
<evidence type="ECO:0000256" key="5">
    <source>
        <dbReference type="ARBA" id="ARBA00022801"/>
    </source>
</evidence>
<evidence type="ECO:0000256" key="7">
    <source>
        <dbReference type="ARBA" id="ARBA00022839"/>
    </source>
</evidence>
<evidence type="ECO:0000256" key="1">
    <source>
        <dbReference type="ARBA" id="ARBA00022722"/>
    </source>
</evidence>
<keyword evidence="2 15" id="KW-0479">Metal-binding</keyword>
<dbReference type="SUPFAM" id="SSF52540">
    <property type="entry name" value="P-loop containing nucleoside triphosphate hydrolases"/>
    <property type="match status" value="1"/>
</dbReference>
<comment type="cofactor">
    <cofactor evidence="15">
        <name>Mg(2+)</name>
        <dbReference type="ChEBI" id="CHEBI:18420"/>
    </cofactor>
    <text evidence="15">Binds 1 Mg(2+) ion per subunit.</text>
</comment>
<keyword evidence="1 15" id="KW-0540">Nuclease</keyword>
<protein>
    <recommendedName>
        <fullName evidence="15">RecBCD enzyme subunit RecB</fullName>
        <ecNumber evidence="15">3.1.11.5</ecNumber>
        <ecNumber evidence="15">5.6.2.4</ecNumber>
    </recommendedName>
    <alternativeName>
        <fullName evidence="15">DNA 3'-5' helicase subunit RecB</fullName>
    </alternativeName>
    <alternativeName>
        <fullName evidence="15">Exonuclease V subunit RecB</fullName>
        <shortName evidence="15">ExoV subunit RecB</shortName>
    </alternativeName>
    <alternativeName>
        <fullName evidence="15">Helicase/nuclease RecBCD subunit RecB</fullName>
    </alternativeName>
</protein>
<dbReference type="HAMAP" id="MF_01485">
    <property type="entry name" value="RecB"/>
    <property type="match status" value="1"/>
</dbReference>
<dbReference type="STRING" id="264201.pc0009"/>
<sequence>MKNFNVLDRQLILHQHYLLEASAGTGKTFSIQNIVVRLLIENQLEQEALPLSKILVVTFTKAATRDLKLRIRLNIEYALEVFNEWLSHSNVLENTPDYLKAVIEAGIESVLKAKKKLQQALFEFDQAQIFTIHAFCARMLRQYAIESDIGFHASYGEETFPPSEILAVIQDFFRTEIRLENFSPAQLEIILKHDPDQKKLLRAIQSGYEFEELPTFQQIYQQFLEGMQNLQRTYSISSSLLMEDFQEQAPFFRNYKGAKSKADTLIKISRFVALFDQTEWTVENFDQLICDGLEWVLALDPKLLKNPAASFRLNYPGFTALLHHTLERVVYLARDESILIARLAKACQKLLRNYQREEEKLSPDDLLRKMDWAIGQENFLKQIQMIYQAAIIDEFQDTDPLQWQIFRRLFLPQDKTWKGYLYLVGDPKQSIYSFRQADIYTYLAAAQALGHEHCFSLDVNYRSQPALVNALNVLFSPDHTPKFIPLPKTNFHLTYQPVFASTFNQTRLFEDEKGAVHFFMGDGSNKKNSTIQDLEQKVFFPFIAQEIRRLRKQKTLAYSQFAVLVRDRYQALRLAEYFDSYQLPYLNQRGTSLAESPALNALIDLIKAVLHPQNIGTLRTLLGNSLIGWSHEKLHDSSNLESILSVIQSLKQVLIEQGFSIFYDRFLQSCWGKNKLSILEQLLAKEGGVDFYHDLQQIAEIVINHQYHEWNGPEGLIPFLDQFQKWDENEDPRVKRFQDPSKDGIKILTLHVSKGLEFDIVFALGLIQRNSFKDELIPIEKEGKFVLIPLEESSEQRLHYCEEIDAEKMRQLYVAMTRAKYQLYIPISLHIPSEQIKYGEASPLDLLLGRLGQTECSYETLYDRIRHFNGQSFIKFMEEIGSQNDMTYSIHREIFLEKNKKDSVPFIDLEPPKSISILTTPLLMSSFSSLNRISSFSLSQTPPHDFNNSIKTEHTLPASSETGILIHELLEKISFRDFKGINLAVETLPLIRPWIQNEMYRPWENVLAALVYQVLNVDLGIYSSPFCLADIEPSKLVREMTFLFPYESDLAIEGLVEGQGLIKGFIDLIFVHKGKYYIVDWKSNWLGSSNECYDFFHLHQAMLDHNYFVQAKIYTEALKRYLKLVETRAFEECFGGFFYLFLRGIQSNKQSGIYFCDAQDLIKIFSPKNYE</sequence>
<keyword evidence="7 15" id="KW-0269">Exonuclease</keyword>
<comment type="similarity">
    <text evidence="15">Belongs to the helicase family. UvrD subfamily.</text>
</comment>
<dbReference type="InterPro" id="IPR004586">
    <property type="entry name" value="RecB"/>
</dbReference>
<dbReference type="InterPro" id="IPR014017">
    <property type="entry name" value="DNA_helicase_UvrD-like_C"/>
</dbReference>
<dbReference type="GO" id="GO:0000287">
    <property type="term" value="F:magnesium ion binding"/>
    <property type="evidence" value="ECO:0007669"/>
    <property type="project" value="UniProtKB-UniRule"/>
</dbReference>
<evidence type="ECO:0000256" key="14">
    <source>
        <dbReference type="ARBA" id="ARBA00048988"/>
    </source>
</evidence>
<dbReference type="RefSeq" id="WP_052278612.1">
    <property type="nucleotide sequence ID" value="NC_005861.2"/>
</dbReference>
<dbReference type="KEGG" id="pcu:PC_RS00040"/>
<name>A0A2P9H976_PARUW</name>
<dbReference type="GO" id="GO:0043138">
    <property type="term" value="F:3'-5' DNA helicase activity"/>
    <property type="evidence" value="ECO:0007669"/>
    <property type="project" value="UniProtKB-UniRule"/>
</dbReference>
<feature type="domain" description="UvrD-like helicase C-terminal" evidence="18">
    <location>
        <begin position="497"/>
        <end position="755"/>
    </location>
</feature>
<accession>A0A2P9H976</accession>
<evidence type="ECO:0000256" key="12">
    <source>
        <dbReference type="ARBA" id="ARBA00023235"/>
    </source>
</evidence>
<keyword evidence="4 15" id="KW-0227">DNA damage</keyword>
<evidence type="ECO:0000259" key="17">
    <source>
        <dbReference type="PROSITE" id="PS51198"/>
    </source>
</evidence>
<dbReference type="Gene3D" id="1.10.3170.10">
    <property type="entry name" value="Recbcd, chain B, domain 2"/>
    <property type="match status" value="1"/>
</dbReference>
<dbReference type="Proteomes" id="UP000000529">
    <property type="component" value="Chromosome"/>
</dbReference>
<keyword evidence="9 15" id="KW-0460">Magnesium</keyword>
<feature type="region of interest" description="DNA-binding and helicase activity, interacts with RecC" evidence="15">
    <location>
        <begin position="1"/>
        <end position="908"/>
    </location>
</feature>
<keyword evidence="11 15" id="KW-0234">DNA repair</keyword>
<dbReference type="SUPFAM" id="SSF52980">
    <property type="entry name" value="Restriction endonuclease-like"/>
    <property type="match status" value="1"/>
</dbReference>
<evidence type="ECO:0000256" key="2">
    <source>
        <dbReference type="ARBA" id="ARBA00022723"/>
    </source>
</evidence>
<dbReference type="InterPro" id="IPR027417">
    <property type="entry name" value="P-loop_NTPase"/>
</dbReference>
<comment type="function">
    <text evidence="15">A helicase/nuclease that prepares dsDNA breaks (DSB) for recombinational DNA repair. Binds to DSBs and unwinds DNA via a highly rapid and processive ATP-dependent bidirectional helicase activity. Unwinds dsDNA until it encounters a Chi (crossover hotspot instigator) sequence from the 3' direction. Cuts ssDNA a few nucleotides 3' to the Chi site. The properties and activities of the enzyme are changed at Chi. The Chi-altered holoenzyme produces a long 3'-ssDNA overhang and facilitates RecA-binding to the ssDNA for homologous DNA recombination and repair. Holoenzyme degrades any linearized DNA that is unable to undergo homologous recombination. In the holoenzyme this subunit contributes ATPase, 3'-5' helicase, exonuclease activity and loads RecA onto ssDNA.</text>
</comment>
<comment type="catalytic activity">
    <reaction evidence="13 15">
        <text>Couples ATP hydrolysis with the unwinding of duplex DNA by translocating in the 3'-5' direction.</text>
        <dbReference type="EC" id="5.6.2.4"/>
    </reaction>
</comment>
<feature type="active site" description="For nuclease activity" evidence="15">
    <location>
        <position position="1080"/>
    </location>
</feature>
<comment type="miscellaneous">
    <text evidence="15">In the RecBCD complex, RecB has a slow 3'-5' helicase, an exonuclease activity and loads RecA onto ssDNA, RecD has a fast 5'-3' helicase activity, while RecC stimulates the ATPase and processivity of the RecB helicase and contributes to recognition of the Chi site.</text>
</comment>
<dbReference type="AlphaFoldDB" id="A0A2P9H976"/>
<comment type="domain">
    <text evidence="15">The N-terminal DNA-binding domain is a ssDNA-dependent ATPase and has ATP-dependent 3'-5' helicase function. This domain interacts with RecC.</text>
</comment>
<dbReference type="EC" id="5.6.2.4" evidence="15"/>
<dbReference type="InterPro" id="IPR000212">
    <property type="entry name" value="DNA_helicase_UvrD/REP"/>
</dbReference>
<keyword evidence="3 15" id="KW-0547">Nucleotide-binding</keyword>
<dbReference type="Gene3D" id="1.10.486.10">
    <property type="entry name" value="PCRA, domain 4"/>
    <property type="match status" value="1"/>
</dbReference>
<dbReference type="PANTHER" id="PTHR11070:SF23">
    <property type="entry name" value="RECBCD ENZYME SUBUNIT RECB"/>
    <property type="match status" value="1"/>
</dbReference>
<keyword evidence="10 15" id="KW-0238">DNA-binding</keyword>